<evidence type="ECO:0000313" key="1">
    <source>
        <dbReference type="EMBL" id="OHS93110.1"/>
    </source>
</evidence>
<dbReference type="EMBL" id="MLAK01001432">
    <property type="protein sequence ID" value="OHS93110.1"/>
    <property type="molecule type" value="Genomic_DNA"/>
</dbReference>
<sequence length="255" mass="30180">MMIDLFRKMTICHKEKKYTVGLNNLIERSLIYNKFGEKNYLFSPWLNVIKIPDEFDEQDVEFFVENAILGKMSSQSVSFDIFCLLHIFQIVLPQKCKIQVKYRNKSELFCFVNRAKLRGVNPNYFLREIASDINNFLNQFSKPNCDDVNDIKSLSINDITTIFELSNNLNPETAFNFIGDLYQIHGDEALILLHHFPIISECDPFRIYHKLTLLTCSYPLGNFLYLYFSKEQNRENKKNTIKKKNRIFFHRIKAK</sequence>
<dbReference type="AlphaFoldDB" id="A0A1J4J0C2"/>
<comment type="caution">
    <text evidence="1">The sequence shown here is derived from an EMBL/GenBank/DDBJ whole genome shotgun (WGS) entry which is preliminary data.</text>
</comment>
<gene>
    <name evidence="1" type="ORF">TRFO_40578</name>
</gene>
<proteinExistence type="predicted"/>
<organism evidence="1 2">
    <name type="scientific">Tritrichomonas foetus</name>
    <dbReference type="NCBI Taxonomy" id="1144522"/>
    <lineage>
        <taxon>Eukaryota</taxon>
        <taxon>Metamonada</taxon>
        <taxon>Parabasalia</taxon>
        <taxon>Tritrichomonadida</taxon>
        <taxon>Tritrichomonadidae</taxon>
        <taxon>Tritrichomonas</taxon>
    </lineage>
</organism>
<evidence type="ECO:0000313" key="2">
    <source>
        <dbReference type="Proteomes" id="UP000179807"/>
    </source>
</evidence>
<dbReference type="GeneID" id="94847998"/>
<keyword evidence="2" id="KW-1185">Reference proteome</keyword>
<dbReference type="VEuPathDB" id="TrichDB:TRFO_40578"/>
<dbReference type="Proteomes" id="UP000179807">
    <property type="component" value="Unassembled WGS sequence"/>
</dbReference>
<dbReference type="RefSeq" id="XP_068346247.1">
    <property type="nucleotide sequence ID" value="XM_068513294.1"/>
</dbReference>
<accession>A0A1J4J0C2</accession>
<protein>
    <submittedName>
        <fullName evidence="1">Uncharacterized protein</fullName>
    </submittedName>
</protein>
<reference evidence="1" key="1">
    <citation type="submission" date="2016-10" db="EMBL/GenBank/DDBJ databases">
        <authorList>
            <person name="Benchimol M."/>
            <person name="Almeida L.G."/>
            <person name="Vasconcelos A.T."/>
            <person name="Perreira-Neves A."/>
            <person name="Rosa I.A."/>
            <person name="Tasca T."/>
            <person name="Bogo M.R."/>
            <person name="de Souza W."/>
        </authorList>
    </citation>
    <scope>NUCLEOTIDE SEQUENCE [LARGE SCALE GENOMIC DNA]</scope>
    <source>
        <strain evidence="1">K</strain>
    </source>
</reference>
<name>A0A1J4J0C2_9EUKA</name>